<evidence type="ECO:0000256" key="1">
    <source>
        <dbReference type="SAM" id="MobiDB-lite"/>
    </source>
</evidence>
<organism evidence="2 3">
    <name type="scientific">Embleya scabrispora</name>
    <dbReference type="NCBI Taxonomy" id="159449"/>
    <lineage>
        <taxon>Bacteria</taxon>
        <taxon>Bacillati</taxon>
        <taxon>Actinomycetota</taxon>
        <taxon>Actinomycetes</taxon>
        <taxon>Kitasatosporales</taxon>
        <taxon>Streptomycetaceae</taxon>
        <taxon>Embleya</taxon>
    </lineage>
</organism>
<name>A0A1T3NI64_9ACTN</name>
<gene>
    <name evidence="2" type="ORF">B4N89_46785</name>
</gene>
<comment type="caution">
    <text evidence="2">The sequence shown here is derived from an EMBL/GenBank/DDBJ whole genome shotgun (WGS) entry which is preliminary data.</text>
</comment>
<evidence type="ECO:0000313" key="2">
    <source>
        <dbReference type="EMBL" id="OPC76524.1"/>
    </source>
</evidence>
<feature type="region of interest" description="Disordered" evidence="1">
    <location>
        <begin position="1"/>
        <end position="94"/>
    </location>
</feature>
<accession>A0A1T3NI64</accession>
<dbReference type="Proteomes" id="UP000190037">
    <property type="component" value="Unassembled WGS sequence"/>
</dbReference>
<keyword evidence="3" id="KW-1185">Reference proteome</keyword>
<dbReference type="STRING" id="159449.B4N89_46785"/>
<dbReference type="AlphaFoldDB" id="A0A1T3NI64"/>
<proteinExistence type="predicted"/>
<feature type="compositionally biased region" description="Polar residues" evidence="1">
    <location>
        <begin position="44"/>
        <end position="54"/>
    </location>
</feature>
<reference evidence="2 3" key="1">
    <citation type="submission" date="2017-03" db="EMBL/GenBank/DDBJ databases">
        <title>Draft genome sequence of Streptomyces scabrisporus NF3, endophyte isolated from Amphipterygium adstringens.</title>
        <authorList>
            <person name="Vazquez M."/>
            <person name="Ceapa C.D."/>
            <person name="Rodriguez Luna D."/>
            <person name="Sanchez Esquivel S."/>
        </authorList>
    </citation>
    <scope>NUCLEOTIDE SEQUENCE [LARGE SCALE GENOMIC DNA]</scope>
    <source>
        <strain evidence="2 3">NF3</strain>
    </source>
</reference>
<protein>
    <submittedName>
        <fullName evidence="2">Uncharacterized protein</fullName>
    </submittedName>
</protein>
<feature type="compositionally biased region" description="Low complexity" evidence="1">
    <location>
        <begin position="22"/>
        <end position="39"/>
    </location>
</feature>
<feature type="compositionally biased region" description="Low complexity" evidence="1">
    <location>
        <begin position="55"/>
        <end position="71"/>
    </location>
</feature>
<dbReference type="EMBL" id="MWQN01000006">
    <property type="protein sequence ID" value="OPC76524.1"/>
    <property type="molecule type" value="Genomic_DNA"/>
</dbReference>
<evidence type="ECO:0000313" key="3">
    <source>
        <dbReference type="Proteomes" id="UP000190037"/>
    </source>
</evidence>
<sequence>MPPPITLSVTDCPPDAGRSRHTPTTETTNPTNATNNPSTLAHLSASSNPTTTRYTANPTSAAPATTPPTHACVFAVIPPSSDRDPRRGAHSGRR</sequence>